<organism evidence="1 2">
    <name type="scientific">Aspergillus candidus</name>
    <dbReference type="NCBI Taxonomy" id="41067"/>
    <lineage>
        <taxon>Eukaryota</taxon>
        <taxon>Fungi</taxon>
        <taxon>Dikarya</taxon>
        <taxon>Ascomycota</taxon>
        <taxon>Pezizomycotina</taxon>
        <taxon>Eurotiomycetes</taxon>
        <taxon>Eurotiomycetidae</taxon>
        <taxon>Eurotiales</taxon>
        <taxon>Aspergillaceae</taxon>
        <taxon>Aspergillus</taxon>
        <taxon>Aspergillus subgen. Circumdati</taxon>
    </lineage>
</organism>
<dbReference type="GO" id="GO:0009116">
    <property type="term" value="P:nucleoside metabolic process"/>
    <property type="evidence" value="ECO:0007669"/>
    <property type="project" value="InterPro"/>
</dbReference>
<dbReference type="AlphaFoldDB" id="A0A2I2FK41"/>
<accession>A0A2I2FK41</accession>
<dbReference type="Gene3D" id="3.40.50.1580">
    <property type="entry name" value="Nucleoside phosphorylase domain"/>
    <property type="match status" value="1"/>
</dbReference>
<proteinExistence type="predicted"/>
<dbReference type="GO" id="GO:0003824">
    <property type="term" value="F:catalytic activity"/>
    <property type="evidence" value="ECO:0007669"/>
    <property type="project" value="InterPro"/>
</dbReference>
<dbReference type="InterPro" id="IPR035994">
    <property type="entry name" value="Nucleoside_phosphorylase_sf"/>
</dbReference>
<name>A0A2I2FK41_ASPCN</name>
<dbReference type="InterPro" id="IPR053137">
    <property type="entry name" value="NLR-like"/>
</dbReference>
<keyword evidence="2" id="KW-1185">Reference proteome</keyword>
<dbReference type="Proteomes" id="UP000234585">
    <property type="component" value="Unassembled WGS sequence"/>
</dbReference>
<dbReference type="STRING" id="41067.A0A2I2FK41"/>
<dbReference type="OrthoDB" id="1577640at2759"/>
<reference evidence="1 2" key="1">
    <citation type="submission" date="2017-12" db="EMBL/GenBank/DDBJ databases">
        <authorList>
            <consortium name="DOE Joint Genome Institute"/>
            <person name="Haridas S."/>
            <person name="Kjaerbolling I."/>
            <person name="Vesth T.C."/>
            <person name="Frisvad J.C."/>
            <person name="Nybo J.L."/>
            <person name="Theobald S."/>
            <person name="Kuo A."/>
            <person name="Bowyer P."/>
            <person name="Matsuda Y."/>
            <person name="Mondo S."/>
            <person name="Lyhne E.K."/>
            <person name="Kogle M.E."/>
            <person name="Clum A."/>
            <person name="Lipzen A."/>
            <person name="Salamov A."/>
            <person name="Ngan C.Y."/>
            <person name="Daum C."/>
            <person name="Chiniquy J."/>
            <person name="Barry K."/>
            <person name="LaButti K."/>
            <person name="Simmons B.A."/>
            <person name="Magnuson J.K."/>
            <person name="Mortensen U.H."/>
            <person name="Larsen T.O."/>
            <person name="Grigoriev I.V."/>
            <person name="Baker S.E."/>
            <person name="Andersen M.R."/>
            <person name="Nordberg H.P."/>
            <person name="Cantor M.N."/>
            <person name="Hua S.X."/>
        </authorList>
    </citation>
    <scope>NUCLEOTIDE SEQUENCE [LARGE SCALE GENOMIC DNA]</scope>
    <source>
        <strain evidence="1 2">CBS 102.13</strain>
    </source>
</reference>
<evidence type="ECO:0000313" key="2">
    <source>
        <dbReference type="Proteomes" id="UP000234585"/>
    </source>
</evidence>
<dbReference type="RefSeq" id="XP_024674984.1">
    <property type="nucleotide sequence ID" value="XM_024811391.1"/>
</dbReference>
<evidence type="ECO:0000313" key="1">
    <source>
        <dbReference type="EMBL" id="PLB40972.1"/>
    </source>
</evidence>
<dbReference type="PANTHER" id="PTHR46082:SF11">
    <property type="entry name" value="AAA+ ATPASE DOMAIN-CONTAINING PROTEIN-RELATED"/>
    <property type="match status" value="1"/>
</dbReference>
<dbReference type="GeneID" id="36518551"/>
<dbReference type="PANTHER" id="PTHR46082">
    <property type="entry name" value="ATP/GTP-BINDING PROTEIN-RELATED"/>
    <property type="match status" value="1"/>
</dbReference>
<dbReference type="SUPFAM" id="SSF53167">
    <property type="entry name" value="Purine and uridine phosphorylases"/>
    <property type="match status" value="1"/>
</dbReference>
<protein>
    <submittedName>
        <fullName evidence="1">Purine and uridine phosphorylase</fullName>
    </submittedName>
</protein>
<dbReference type="EMBL" id="KZ559122">
    <property type="protein sequence ID" value="PLB40972.1"/>
    <property type="molecule type" value="Genomic_DNA"/>
</dbReference>
<gene>
    <name evidence="1" type="ORF">BDW47DRAFT_100274</name>
</gene>
<sequence length="420" mass="46379">MATNITPPPSLKAPPPHANFMIGWICVLKEEYRAAVAILDEQYDSTSLVRSRGDKNYYILGRVGPHNVMINRPLGERYGQVYALRIAHDMRRTFPRMRFVLLVGIAGGVPSPKHDIRLGDVVLGTRAVPYGFGKATDDGFERTGLVKAPPRELLEAITLMEERIWSEGVCLSEAIESIRTKSTGGGDPFLRPIQDRLYKGDFTHEDLGCDCLQPESQQIANMHPRDDREGDLVRLFQGGIGSDNRVIKNARVRDDIAKRENVLCFEMEASGVMDIAPCLPIRAISDYADGHKNDHWQRYAALSAATCARELLLSIPPQSVLQFPMAVAGDVLDQYNAGAVDLNAFSTSEIMDLGHTDSDLIKNHAALSELIPTGGLQDADKTPCSNIQDAGDEVQRPQVLGQITEQHNTLPLSQDLEVRE</sequence>